<dbReference type="OrthoDB" id="9934728at2"/>
<dbReference type="RefSeq" id="WP_015769041.1">
    <property type="nucleotide sequence ID" value="NC_013192.1"/>
</dbReference>
<dbReference type="AlphaFoldDB" id="C7N962"/>
<dbReference type="EMBL" id="CP001685">
    <property type="protein sequence ID" value="ACV38693.1"/>
    <property type="molecule type" value="Genomic_DNA"/>
</dbReference>
<evidence type="ECO:0000256" key="1">
    <source>
        <dbReference type="SAM" id="Phobius"/>
    </source>
</evidence>
<dbReference type="HOGENOM" id="CLU_1064758_0_0_0"/>
<keyword evidence="1" id="KW-0812">Transmembrane</keyword>
<gene>
    <name evidence="2" type="ordered locus">Lebu_0785</name>
</gene>
<name>C7N962_LEPBD</name>
<sequence>MQEKEVFRFEKSGNNSKGFWVFVTLGFIALFFGGFSSIAGLVMMGYGVHLLTKKNKIIVYPTGFSILDENNSRNIAFERVLGIKGELNQKMRIIYLKKPFYEYNEQELEDISNNFSKFSRSIIFDDELLEKDFARVFNVIKEQFKNYVFEKYDNDLEKIIASPYLFGQINNDKFIFIKNKSFGKITYKNIKLEYKDRVKVTTNKKSYITIGKFHRIQSNLSFEPQWKFLSSFEKCDTANLVNAVLVQEILTQKYKMQFIKN</sequence>
<reference evidence="2 3" key="1">
    <citation type="journal article" date="2009" name="Stand. Genomic Sci.">
        <title>Complete genome sequence of Leptotrichia buccalis type strain (C-1013-b).</title>
        <authorList>
            <person name="Ivanova N."/>
            <person name="Gronow S."/>
            <person name="Lapidus A."/>
            <person name="Copeland A."/>
            <person name="Glavina Del Rio T."/>
            <person name="Nolan M."/>
            <person name="Lucas S."/>
            <person name="Chen F."/>
            <person name="Tice H."/>
            <person name="Cheng J.F."/>
            <person name="Saunders E."/>
            <person name="Bruce D."/>
            <person name="Goodwin L."/>
            <person name="Brettin T."/>
            <person name="Detter J.C."/>
            <person name="Han C."/>
            <person name="Pitluck S."/>
            <person name="Mikhailova N."/>
            <person name="Pati A."/>
            <person name="Mavrommatis K."/>
            <person name="Chen A."/>
            <person name="Palaniappan K."/>
            <person name="Land M."/>
            <person name="Hauser L."/>
            <person name="Chang Y.J."/>
            <person name="Jeffries C.D."/>
            <person name="Chain P."/>
            <person name="Rohde C."/>
            <person name="Goker M."/>
            <person name="Bristow J."/>
            <person name="Eisen J.A."/>
            <person name="Markowitz V."/>
            <person name="Hugenholtz P."/>
            <person name="Kyrpides N.C."/>
            <person name="Klenk H.P."/>
        </authorList>
    </citation>
    <scope>NUCLEOTIDE SEQUENCE [LARGE SCALE GENOMIC DNA]</scope>
    <source>
        <strain evidence="3">ATCC 14201 / DSM 1135 / JCM 12969 / NCTC 10249 / C-1013-b</strain>
    </source>
</reference>
<keyword evidence="1" id="KW-0472">Membrane</keyword>
<keyword evidence="3" id="KW-1185">Reference proteome</keyword>
<feature type="transmembrane region" description="Helical" evidence="1">
    <location>
        <begin position="20"/>
        <end position="46"/>
    </location>
</feature>
<protein>
    <submittedName>
        <fullName evidence="2">Uncharacterized protein</fullName>
    </submittedName>
</protein>
<evidence type="ECO:0000313" key="2">
    <source>
        <dbReference type="EMBL" id="ACV38693.1"/>
    </source>
</evidence>
<organism evidence="2 3">
    <name type="scientific">Leptotrichia buccalis (strain ATCC 14201 / DSM 1135 / JCM 12969 / NCTC 10249 / C-1013-b)</name>
    <dbReference type="NCBI Taxonomy" id="523794"/>
    <lineage>
        <taxon>Bacteria</taxon>
        <taxon>Fusobacteriati</taxon>
        <taxon>Fusobacteriota</taxon>
        <taxon>Fusobacteriia</taxon>
        <taxon>Fusobacteriales</taxon>
        <taxon>Leptotrichiaceae</taxon>
        <taxon>Leptotrichia</taxon>
    </lineage>
</organism>
<accession>C7N962</accession>
<keyword evidence="1" id="KW-1133">Transmembrane helix</keyword>
<dbReference type="Proteomes" id="UP000001910">
    <property type="component" value="Chromosome"/>
</dbReference>
<proteinExistence type="predicted"/>
<dbReference type="KEGG" id="lba:Lebu_0785"/>
<evidence type="ECO:0000313" key="3">
    <source>
        <dbReference type="Proteomes" id="UP000001910"/>
    </source>
</evidence>